<dbReference type="AlphaFoldDB" id="A0AA36IGY6"/>
<dbReference type="GO" id="GO:0140663">
    <property type="term" value="F:ATP-dependent FeS chaperone activity"/>
    <property type="evidence" value="ECO:0007669"/>
    <property type="project" value="InterPro"/>
</dbReference>
<dbReference type="InterPro" id="IPR027417">
    <property type="entry name" value="P-loop_NTPase"/>
</dbReference>
<feature type="domain" description="MIP18 family-like" evidence="8">
    <location>
        <begin position="348"/>
        <end position="414"/>
    </location>
</feature>
<dbReference type="Gene3D" id="3.40.50.300">
    <property type="entry name" value="P-loop containing nucleotide triphosphate hydrolases"/>
    <property type="match status" value="1"/>
</dbReference>
<evidence type="ECO:0000256" key="1">
    <source>
        <dbReference type="ARBA" id="ARBA00022723"/>
    </source>
</evidence>
<dbReference type="GO" id="GO:0016226">
    <property type="term" value="P:iron-sulfur cluster assembly"/>
    <property type="evidence" value="ECO:0007669"/>
    <property type="project" value="InterPro"/>
</dbReference>
<evidence type="ECO:0000256" key="3">
    <source>
        <dbReference type="ARBA" id="ARBA00022840"/>
    </source>
</evidence>
<evidence type="ECO:0000256" key="4">
    <source>
        <dbReference type="ARBA" id="ARBA00023004"/>
    </source>
</evidence>
<dbReference type="SUPFAM" id="SSF52540">
    <property type="entry name" value="P-loop containing nucleoside triphosphate hydrolases"/>
    <property type="match status" value="1"/>
</dbReference>
<dbReference type="Pfam" id="PF10609">
    <property type="entry name" value="ParA"/>
    <property type="match status" value="1"/>
</dbReference>
<dbReference type="GO" id="GO:0005975">
    <property type="term" value="P:carbohydrate metabolic process"/>
    <property type="evidence" value="ECO:0007669"/>
    <property type="project" value="InterPro"/>
</dbReference>
<dbReference type="InterPro" id="IPR033132">
    <property type="entry name" value="GH_1_N_CS"/>
</dbReference>
<dbReference type="InterPro" id="IPR017853">
    <property type="entry name" value="GH"/>
</dbReference>
<protein>
    <recommendedName>
        <fullName evidence="8">MIP18 family-like domain-containing protein</fullName>
    </recommendedName>
</protein>
<dbReference type="GO" id="GO:0005524">
    <property type="term" value="F:ATP binding"/>
    <property type="evidence" value="ECO:0007669"/>
    <property type="project" value="UniProtKB-KW"/>
</dbReference>
<dbReference type="GO" id="GO:0046872">
    <property type="term" value="F:metal ion binding"/>
    <property type="evidence" value="ECO:0007669"/>
    <property type="project" value="UniProtKB-KW"/>
</dbReference>
<reference evidence="9" key="1">
    <citation type="submission" date="2023-08" db="EMBL/GenBank/DDBJ databases">
        <authorList>
            <person name="Chen Y."/>
            <person name="Shah S."/>
            <person name="Dougan E. K."/>
            <person name="Thang M."/>
            <person name="Chan C."/>
        </authorList>
    </citation>
    <scope>NUCLEOTIDE SEQUENCE</scope>
</reference>
<dbReference type="InterPro" id="IPR002744">
    <property type="entry name" value="MIP18-like"/>
</dbReference>
<dbReference type="PROSITE" id="PS01215">
    <property type="entry name" value="MRP"/>
    <property type="match status" value="1"/>
</dbReference>
<keyword evidence="3" id="KW-0067">ATP-binding</keyword>
<dbReference type="EMBL" id="CAUJNA010001491">
    <property type="protein sequence ID" value="CAJ1387265.1"/>
    <property type="molecule type" value="Genomic_DNA"/>
</dbReference>
<feature type="region of interest" description="Disordered" evidence="7">
    <location>
        <begin position="658"/>
        <end position="678"/>
    </location>
</feature>
<dbReference type="InterPro" id="IPR000808">
    <property type="entry name" value="Mrp-like_CS"/>
</dbReference>
<dbReference type="PANTHER" id="PTHR42961">
    <property type="entry name" value="IRON-SULFUR PROTEIN NUBPL"/>
    <property type="match status" value="1"/>
</dbReference>
<dbReference type="InterPro" id="IPR034904">
    <property type="entry name" value="FSCA_dom_sf"/>
</dbReference>
<evidence type="ECO:0000256" key="2">
    <source>
        <dbReference type="ARBA" id="ARBA00022741"/>
    </source>
</evidence>
<dbReference type="HAMAP" id="MF_02040">
    <property type="entry name" value="Mrp_NBP35"/>
    <property type="match status" value="1"/>
</dbReference>
<proteinExistence type="inferred from homology"/>
<evidence type="ECO:0000313" key="10">
    <source>
        <dbReference type="Proteomes" id="UP001178507"/>
    </source>
</evidence>
<dbReference type="InterPro" id="IPR019591">
    <property type="entry name" value="Mrp/NBP35_ATP-bd"/>
</dbReference>
<dbReference type="PROSITE" id="PS00653">
    <property type="entry name" value="GLYCOSYL_HYDROL_F1_2"/>
    <property type="match status" value="1"/>
</dbReference>
<sequence length="790" mass="86933">MRVTVGTTAENCEAWLVELEVPEKTTVSSLKKILASPPHSLAVSASTKVLFRDNGVLTTLFDKEVVHSHVTLLNVADDKVLSFPETFLWGAATAAYQVEGAANRDGRTPSIWDTFCSVPGKIRNGDTGATACEHYHRFVEDVGLMKDLGLRAYRFSISWSRLLPFGRGKVNLRAVDFYTSLLLELKKSKTITPVVTLYHWDLPQCLEDEYGGWLSRQVIADFEAFASICFETFGRRYVKYWITLNDPWCCCALGYASGEHAPGRCSAPGKEPYAVAHNMLLAHARAVKCFRESFQKQQGGVIGPEKTWLRNFDSAGAGPRPELGFRNSRSRAWNGALGHWRRGRGRSQEVMQALQQVKDEGLQTDIVSSGFVGAIKADRVTGNISLVLEVEVYKSEVEQRLSELPWAKSVEVSVGSVKAAPPSQPRPMPEIPKSLDKVKNIVAVSSCKGGVGKSTVAVNLAYALHNKGYKVGIFDCDVYGPSLPVMVRFQEETPKMEMYQDEQKEKHIRPVIHPETGMKLVSFGFVGHAAVMRGSMVTGVMSQLVNQTDWGELDYLILDMPPGTGDIHLTLSQVCQITCAVIVTTPQKLSVIDVERGISMFSQLKVPSVAVVQNMSYMSTDSGRQYIFGKTDAGYAIADTFGIEQVFELPLEASVAQAGDSGNPFGNQGDSESSKEMDKLADSVVQEVQKIHENRQPPRLFWDAQQKVLRLQLPEGKELGIDPVELRLRDKGAGGVTPPAPGVFPEEIVDMGNYAVVIKWSDGVVQVAPHKQLIEGDEKGPMQYVELSVA</sequence>
<dbReference type="Gene3D" id="3.30.300.130">
    <property type="entry name" value="Fe-S cluster assembly (FSCA)"/>
    <property type="match status" value="1"/>
</dbReference>
<organism evidence="9 10">
    <name type="scientific">Effrenium voratum</name>
    <dbReference type="NCBI Taxonomy" id="2562239"/>
    <lineage>
        <taxon>Eukaryota</taxon>
        <taxon>Sar</taxon>
        <taxon>Alveolata</taxon>
        <taxon>Dinophyceae</taxon>
        <taxon>Suessiales</taxon>
        <taxon>Symbiodiniaceae</taxon>
        <taxon>Effrenium</taxon>
    </lineage>
</organism>
<keyword evidence="4" id="KW-0408">Iron</keyword>
<dbReference type="PANTHER" id="PTHR42961:SF2">
    <property type="entry name" value="IRON-SULFUR PROTEIN NUBPL"/>
    <property type="match status" value="1"/>
</dbReference>
<dbReference type="Proteomes" id="UP001178507">
    <property type="component" value="Unassembled WGS sequence"/>
</dbReference>
<dbReference type="Pfam" id="PF00232">
    <property type="entry name" value="Glyco_hydro_1"/>
    <property type="match status" value="1"/>
</dbReference>
<evidence type="ECO:0000313" key="9">
    <source>
        <dbReference type="EMBL" id="CAJ1387265.1"/>
    </source>
</evidence>
<dbReference type="CDD" id="cd02037">
    <property type="entry name" value="Mrp_NBP35"/>
    <property type="match status" value="1"/>
</dbReference>
<dbReference type="Pfam" id="PF01883">
    <property type="entry name" value="FeS_assembly_P"/>
    <property type="match status" value="1"/>
</dbReference>
<name>A0AA36IGY6_9DINO</name>
<comment type="similarity">
    <text evidence="6">Belongs to the Mrp/NBP35 ATP-binding proteins family.</text>
</comment>
<dbReference type="SUPFAM" id="SSF51445">
    <property type="entry name" value="(Trans)glycosidases"/>
    <property type="match status" value="1"/>
</dbReference>
<evidence type="ECO:0000256" key="7">
    <source>
        <dbReference type="SAM" id="MobiDB-lite"/>
    </source>
</evidence>
<evidence type="ECO:0000256" key="5">
    <source>
        <dbReference type="ARBA" id="ARBA00023014"/>
    </source>
</evidence>
<evidence type="ECO:0000256" key="6">
    <source>
        <dbReference type="ARBA" id="ARBA00024036"/>
    </source>
</evidence>
<dbReference type="InterPro" id="IPR001360">
    <property type="entry name" value="Glyco_hydro_1"/>
</dbReference>
<dbReference type="InterPro" id="IPR033756">
    <property type="entry name" value="YlxH/NBP35"/>
</dbReference>
<dbReference type="Gene3D" id="3.20.20.80">
    <property type="entry name" value="Glycosidases"/>
    <property type="match status" value="1"/>
</dbReference>
<dbReference type="InterPro" id="IPR044304">
    <property type="entry name" value="NUBPL-like"/>
</dbReference>
<keyword evidence="5" id="KW-0411">Iron-sulfur</keyword>
<keyword evidence="2" id="KW-0547">Nucleotide-binding</keyword>
<dbReference type="GO" id="GO:0004553">
    <property type="term" value="F:hydrolase activity, hydrolyzing O-glycosyl compounds"/>
    <property type="evidence" value="ECO:0007669"/>
    <property type="project" value="InterPro"/>
</dbReference>
<dbReference type="GO" id="GO:0051539">
    <property type="term" value="F:4 iron, 4 sulfur cluster binding"/>
    <property type="evidence" value="ECO:0007669"/>
    <property type="project" value="TreeGrafter"/>
</dbReference>
<evidence type="ECO:0000259" key="8">
    <source>
        <dbReference type="Pfam" id="PF01883"/>
    </source>
</evidence>
<keyword evidence="1" id="KW-0479">Metal-binding</keyword>
<keyword evidence="10" id="KW-1185">Reference proteome</keyword>
<accession>A0AA36IGY6</accession>
<comment type="caution">
    <text evidence="9">The sequence shown here is derived from an EMBL/GenBank/DDBJ whole genome shotgun (WGS) entry which is preliminary data.</text>
</comment>
<dbReference type="SUPFAM" id="SSF117916">
    <property type="entry name" value="Fe-S cluster assembly (FSCA) domain-like"/>
    <property type="match status" value="1"/>
</dbReference>
<gene>
    <name evidence="9" type="ORF">EVOR1521_LOCUS13381</name>
</gene>